<organism evidence="3 4">
    <name type="scientific">Thermoplasma volcanium (strain ATCC 51530 / DSM 4299 / JCM 9571 / NBRC 15438 / GSS1)</name>
    <dbReference type="NCBI Taxonomy" id="273116"/>
    <lineage>
        <taxon>Archaea</taxon>
        <taxon>Methanobacteriati</taxon>
        <taxon>Thermoplasmatota</taxon>
        <taxon>Thermoplasmata</taxon>
        <taxon>Thermoplasmatales</taxon>
        <taxon>Thermoplasmataceae</taxon>
        <taxon>Thermoplasma</taxon>
    </lineage>
</organism>
<dbReference type="PIRSF" id="PIRSF033563">
    <property type="entry name" value="UCP033563"/>
    <property type="match status" value="1"/>
</dbReference>
<evidence type="ECO:0000256" key="1">
    <source>
        <dbReference type="ARBA" id="ARBA00022741"/>
    </source>
</evidence>
<dbReference type="DNASU" id="1441110"/>
<dbReference type="PhylomeDB" id="Q97A10"/>
<accession>Q97A10</accession>
<dbReference type="AlphaFoldDB" id="Q97A10"/>
<sequence>MEVKPFRPLIYRKEIDGMIAPPFDAITPKEEVELKRNKYNITYLTLPKGRDGIPHAKMLLQSWLENGVLIPMKEDVFIVLRQRFYVGDECINRYGLIAKVKVFPESGDVIPHERTFDMYVKERETLMDGISSQLEPIFLVTLKNDLPGYLKAITDGLKEDNTYFGPENVENFVYYINDKRKINKIISLLAEDKSIVADGHHRLQATKNIAARKSGGEREFWSYAMAYITSIHDPGVLVGGVNRVVSNKFRLDMNVLSKYFEINQVERLDETNINLFNGRLYSLKIRIPVYDNLIDASNDFILSKSASMNYTDIENEVIYTHDIYELMSLVNSGSYSFGIILPRWDKMKLIETLLSGRKLPQKSTYFYPKIPSGLAIDTALELRLS</sequence>
<dbReference type="InterPro" id="IPR008323">
    <property type="entry name" value="UCP033563"/>
</dbReference>
<dbReference type="SUPFAM" id="SSF110849">
    <property type="entry name" value="ParB/Sulfiredoxin"/>
    <property type="match status" value="1"/>
</dbReference>
<dbReference type="Pfam" id="PF06245">
    <property type="entry name" value="DUF1015"/>
    <property type="match status" value="1"/>
</dbReference>
<proteinExistence type="predicted"/>
<dbReference type="RefSeq" id="WP_010917228.1">
    <property type="nucleotide sequence ID" value="NC_002689.2"/>
</dbReference>
<dbReference type="InterPro" id="IPR023098">
    <property type="entry name" value="SerK/SbnI_C"/>
</dbReference>
<evidence type="ECO:0000313" key="4">
    <source>
        <dbReference type="Proteomes" id="UP000001017"/>
    </source>
</evidence>
<reference evidence="3 4" key="1">
    <citation type="journal article" date="1999" name="Proc. Jpn. Acad.">
        <title>Determination of the complete genomic DNA sequence of Thermoplasma volvanium GSS1.</title>
        <authorList>
            <person name="Kawashima T."/>
            <person name="Yamamoto Y."/>
            <person name="Aramaki H."/>
            <person name="Nunoshiba T."/>
            <person name="Kawamoto T."/>
            <person name="Watanabe K."/>
            <person name="Yamazaki M."/>
            <person name="Kanehori K."/>
            <person name="Amano N."/>
            <person name="Ohya Y."/>
            <person name="Makino K."/>
            <person name="Suzuki M."/>
        </authorList>
    </citation>
    <scope>NUCLEOTIDE SEQUENCE [LARGE SCALE GENOMIC DNA]</scope>
    <source>
        <strain evidence="4">ATCC 51530 / DSM 4299 / JCM 9571 / NBRC 15438 / GSS1</strain>
    </source>
</reference>
<keyword evidence="2" id="KW-0067">ATP-binding</keyword>
<keyword evidence="1" id="KW-0547">Nucleotide-binding</keyword>
<dbReference type="eggNOG" id="arCOG03573">
    <property type="taxonomic scope" value="Archaea"/>
</dbReference>
<dbReference type="PaxDb" id="273116-14325217"/>
<protein>
    <submittedName>
        <fullName evidence="3">TVG1021365 protein</fullName>
    </submittedName>
</protein>
<keyword evidence="4" id="KW-1185">Reference proteome</keyword>
<reference evidence="3 4" key="2">
    <citation type="journal article" date="2000" name="Proc. Natl. Acad. Sci. U.S.A.">
        <title>Archaeal adaptation to higher temperatures revealed by genomic sequence of Thermoplasma volcanium.</title>
        <authorList>
            <person name="Kawashima T."/>
            <person name="Amano N."/>
            <person name="Koike H."/>
            <person name="Makino S."/>
            <person name="Higuchi S."/>
            <person name="Kawashima-Ohya Y."/>
            <person name="Watanabe K."/>
            <person name="Yamazaki M."/>
            <person name="Kanehori K."/>
            <person name="Kawamoto T."/>
            <person name="Nunoshiba T."/>
            <person name="Yamamoto Y."/>
            <person name="Aramaki H."/>
            <person name="Makino K."/>
            <person name="Suzuki M."/>
        </authorList>
    </citation>
    <scope>NUCLEOTIDE SEQUENCE [LARGE SCALE GENOMIC DNA]</scope>
    <source>
        <strain evidence="4">ATCC 51530 / DSM 4299 / JCM 9571 / NBRC 15438 / GSS1</strain>
    </source>
</reference>
<evidence type="ECO:0000256" key="2">
    <source>
        <dbReference type="ARBA" id="ARBA00022840"/>
    </source>
</evidence>
<dbReference type="Gene3D" id="3.30.1760.10">
    <property type="entry name" value="Conserved hypothetical protein from pyrococcus furiosus pfu- 392566-001, domain 2"/>
    <property type="match status" value="1"/>
</dbReference>
<dbReference type="PANTHER" id="PTHR36454:SF1">
    <property type="entry name" value="DUF1015 DOMAIN-CONTAINING PROTEIN"/>
    <property type="match status" value="1"/>
</dbReference>
<dbReference type="GeneID" id="1441110"/>
<evidence type="ECO:0000313" key="3">
    <source>
        <dbReference type="EMBL" id="BAB60142.1"/>
    </source>
</evidence>
<dbReference type="OrthoDB" id="146312at2157"/>
<dbReference type="Proteomes" id="UP000001017">
    <property type="component" value="Chromosome"/>
</dbReference>
<dbReference type="InterPro" id="IPR036086">
    <property type="entry name" value="ParB/Sulfiredoxin_sf"/>
</dbReference>
<name>Q97A10_THEVO</name>
<dbReference type="KEGG" id="tvo:TVG1021365"/>
<gene>
    <name evidence="3" type="ORF">TVG1021365</name>
</gene>
<dbReference type="EMBL" id="BA000011">
    <property type="protein sequence ID" value="BAB60142.1"/>
    <property type="molecule type" value="Genomic_DNA"/>
</dbReference>
<dbReference type="STRING" id="273116.gene:9381793"/>
<dbReference type="Gene3D" id="3.90.1530.10">
    <property type="entry name" value="Conserved hypothetical protein from pyrococcus furiosus pfu- 392566-001, ParB domain"/>
    <property type="match status" value="1"/>
</dbReference>
<dbReference type="GO" id="GO:0005524">
    <property type="term" value="F:ATP binding"/>
    <property type="evidence" value="ECO:0007669"/>
    <property type="project" value="UniProtKB-KW"/>
</dbReference>
<dbReference type="PANTHER" id="PTHR36454">
    <property type="entry name" value="LMO2823 PROTEIN"/>
    <property type="match status" value="1"/>
</dbReference>
<dbReference type="HOGENOM" id="CLU_031277_2_0_2"/>